<dbReference type="PROSITE" id="PS00170">
    <property type="entry name" value="CSA_PPIASE_1"/>
    <property type="match status" value="1"/>
</dbReference>
<evidence type="ECO:0000313" key="7">
    <source>
        <dbReference type="EMBL" id="MFD0860849.1"/>
    </source>
</evidence>
<evidence type="ECO:0000259" key="6">
    <source>
        <dbReference type="PROSITE" id="PS50072"/>
    </source>
</evidence>
<comment type="catalytic activity">
    <reaction evidence="4">
        <text>[protein]-peptidylproline (omega=180) = [protein]-peptidylproline (omega=0)</text>
        <dbReference type="Rhea" id="RHEA:16237"/>
        <dbReference type="Rhea" id="RHEA-COMP:10747"/>
        <dbReference type="Rhea" id="RHEA-COMP:10748"/>
        <dbReference type="ChEBI" id="CHEBI:83833"/>
        <dbReference type="ChEBI" id="CHEBI:83834"/>
        <dbReference type="EC" id="5.2.1.8"/>
    </reaction>
</comment>
<dbReference type="PROSITE" id="PS51257">
    <property type="entry name" value="PROKAR_LIPOPROTEIN"/>
    <property type="match status" value="1"/>
</dbReference>
<evidence type="ECO:0000256" key="2">
    <source>
        <dbReference type="ARBA" id="ARBA00023110"/>
    </source>
</evidence>
<dbReference type="GO" id="GO:0003755">
    <property type="term" value="F:peptidyl-prolyl cis-trans isomerase activity"/>
    <property type="evidence" value="ECO:0007669"/>
    <property type="project" value="UniProtKB-EC"/>
</dbReference>
<dbReference type="SUPFAM" id="SSF50891">
    <property type="entry name" value="Cyclophilin-like"/>
    <property type="match status" value="1"/>
</dbReference>
<gene>
    <name evidence="7" type="ORF">ACFQ1M_01405</name>
</gene>
<dbReference type="PANTHER" id="PTHR45625:SF4">
    <property type="entry name" value="PEPTIDYLPROLYL ISOMERASE DOMAIN AND WD REPEAT-CONTAINING PROTEIN 1"/>
    <property type="match status" value="1"/>
</dbReference>
<evidence type="ECO:0000256" key="5">
    <source>
        <dbReference type="SAM" id="MobiDB-lite"/>
    </source>
</evidence>
<proteinExistence type="inferred from homology"/>
<keyword evidence="2 4" id="KW-0697">Rotamase</keyword>
<reference evidence="8" key="1">
    <citation type="journal article" date="2019" name="Int. J. Syst. Evol. Microbiol.">
        <title>The Global Catalogue of Microorganisms (GCM) 10K type strain sequencing project: providing services to taxonomists for standard genome sequencing and annotation.</title>
        <authorList>
            <consortium name="The Broad Institute Genomics Platform"/>
            <consortium name="The Broad Institute Genome Sequencing Center for Infectious Disease"/>
            <person name="Wu L."/>
            <person name="Ma J."/>
        </authorList>
    </citation>
    <scope>NUCLEOTIDE SEQUENCE [LARGE SCALE GENOMIC DNA]</scope>
    <source>
        <strain evidence="8">CCUG 62952</strain>
    </source>
</reference>
<dbReference type="EMBL" id="JBHTJH010000002">
    <property type="protein sequence ID" value="MFD0860849.1"/>
    <property type="molecule type" value="Genomic_DNA"/>
</dbReference>
<protein>
    <recommendedName>
        <fullName evidence="4">Peptidyl-prolyl cis-trans isomerase</fullName>
        <shortName evidence="4">PPIase</shortName>
        <ecNumber evidence="4">5.2.1.8</ecNumber>
    </recommendedName>
</protein>
<keyword evidence="8" id="KW-1185">Reference proteome</keyword>
<evidence type="ECO:0000256" key="1">
    <source>
        <dbReference type="ARBA" id="ARBA00007365"/>
    </source>
</evidence>
<dbReference type="PRINTS" id="PR00153">
    <property type="entry name" value="CSAPPISMRASE"/>
</dbReference>
<dbReference type="InterPro" id="IPR002130">
    <property type="entry name" value="Cyclophilin-type_PPIase_dom"/>
</dbReference>
<dbReference type="Proteomes" id="UP001596978">
    <property type="component" value="Unassembled WGS sequence"/>
</dbReference>
<dbReference type="Gene3D" id="2.40.100.10">
    <property type="entry name" value="Cyclophilin-like"/>
    <property type="match status" value="1"/>
</dbReference>
<feature type="region of interest" description="Disordered" evidence="5">
    <location>
        <begin position="148"/>
        <end position="169"/>
    </location>
</feature>
<dbReference type="InterPro" id="IPR020892">
    <property type="entry name" value="Cyclophilin-type_PPIase_CS"/>
</dbReference>
<accession>A0ABW3CSU0</accession>
<comment type="similarity">
    <text evidence="1 4">Belongs to the cyclophilin-type PPIase family.</text>
</comment>
<comment type="function">
    <text evidence="4">PPIases accelerate the folding of proteins. It catalyzes the cis-trans isomerization of proline imidic peptide bonds in oligopeptides.</text>
</comment>
<dbReference type="CDD" id="cd00317">
    <property type="entry name" value="cyclophilin"/>
    <property type="match status" value="1"/>
</dbReference>
<feature type="domain" description="PPIase cyclophilin-type" evidence="6">
    <location>
        <begin position="87"/>
        <end position="232"/>
    </location>
</feature>
<comment type="caution">
    <text evidence="7">The sequence shown here is derived from an EMBL/GenBank/DDBJ whole genome shotgun (WGS) entry which is preliminary data.</text>
</comment>
<evidence type="ECO:0000256" key="3">
    <source>
        <dbReference type="ARBA" id="ARBA00023235"/>
    </source>
</evidence>
<keyword evidence="3 4" id="KW-0413">Isomerase</keyword>
<dbReference type="EC" id="5.2.1.8" evidence="4"/>
<evidence type="ECO:0000313" key="8">
    <source>
        <dbReference type="Proteomes" id="UP001596978"/>
    </source>
</evidence>
<evidence type="ECO:0000256" key="4">
    <source>
        <dbReference type="RuleBase" id="RU363019"/>
    </source>
</evidence>
<dbReference type="PANTHER" id="PTHR45625">
    <property type="entry name" value="PEPTIDYL-PROLYL CIS-TRANS ISOMERASE-RELATED"/>
    <property type="match status" value="1"/>
</dbReference>
<dbReference type="InterPro" id="IPR044666">
    <property type="entry name" value="Cyclophilin_A-like"/>
</dbReference>
<organism evidence="7 8">
    <name type="scientific">Sungkyunkwania multivorans</name>
    <dbReference type="NCBI Taxonomy" id="1173618"/>
    <lineage>
        <taxon>Bacteria</taxon>
        <taxon>Pseudomonadati</taxon>
        <taxon>Bacteroidota</taxon>
        <taxon>Flavobacteriia</taxon>
        <taxon>Flavobacteriales</taxon>
        <taxon>Flavobacteriaceae</taxon>
        <taxon>Sungkyunkwania</taxon>
    </lineage>
</organism>
<dbReference type="InterPro" id="IPR029000">
    <property type="entry name" value="Cyclophilin-like_dom_sf"/>
</dbReference>
<name>A0ABW3CSU0_9FLAO</name>
<sequence length="238" mass="27243">MRIFSLYTILPLFFLIACKDTPETKTPPAEETIPEEVNKVVMDSVFTEAPEEEEAPFKLTDENAIPFFNQYEKDNPETKVRITTKFGSFDIELFENVPYHRANFIYLTKKGYFNGTYFHRVVNDFIIQGGNSDSRRTSKKRNEIGRYLLPPDTRKGHRHHRGVVSVPSSDIDNPHKLASPFEFFIVQKKDGAYHLDGGYTAFGSVVRGMDVVDKIAAQPTDVAEWPLQDISMQVEVIE</sequence>
<dbReference type="PROSITE" id="PS50072">
    <property type="entry name" value="CSA_PPIASE_2"/>
    <property type="match status" value="1"/>
</dbReference>
<dbReference type="Pfam" id="PF00160">
    <property type="entry name" value="Pro_isomerase"/>
    <property type="match status" value="1"/>
</dbReference>
<dbReference type="RefSeq" id="WP_386402756.1">
    <property type="nucleotide sequence ID" value="NZ_JBHTJH010000002.1"/>
</dbReference>